<accession>A0AAD8KC03</accession>
<feature type="transmembrane region" description="Helical" evidence="7">
    <location>
        <begin position="282"/>
        <end position="306"/>
    </location>
</feature>
<keyword evidence="3" id="KW-0813">Transport</keyword>
<feature type="transmembrane region" description="Helical" evidence="7">
    <location>
        <begin position="116"/>
        <end position="137"/>
    </location>
</feature>
<evidence type="ECO:0008006" key="10">
    <source>
        <dbReference type="Google" id="ProtNLM"/>
    </source>
</evidence>
<dbReference type="GO" id="GO:0005886">
    <property type="term" value="C:plasma membrane"/>
    <property type="evidence" value="ECO:0007669"/>
    <property type="project" value="TreeGrafter"/>
</dbReference>
<proteinExistence type="inferred from homology"/>
<dbReference type="AlphaFoldDB" id="A0AAD8KC03"/>
<gene>
    <name evidence="8" type="ORF">QVD17_21365</name>
</gene>
<feature type="transmembrane region" description="Helical" evidence="7">
    <location>
        <begin position="78"/>
        <end position="96"/>
    </location>
</feature>
<dbReference type="Pfam" id="PF01733">
    <property type="entry name" value="Nucleoside_tran"/>
    <property type="match status" value="1"/>
</dbReference>
<comment type="subcellular location">
    <subcellularLocation>
        <location evidence="1">Membrane</location>
        <topology evidence="1">Multi-pass membrane protein</topology>
    </subcellularLocation>
</comment>
<evidence type="ECO:0000256" key="1">
    <source>
        <dbReference type="ARBA" id="ARBA00004141"/>
    </source>
</evidence>
<keyword evidence="4 7" id="KW-0812">Transmembrane</keyword>
<evidence type="ECO:0000313" key="8">
    <source>
        <dbReference type="EMBL" id="KAK1420059.1"/>
    </source>
</evidence>
<dbReference type="GO" id="GO:0005337">
    <property type="term" value="F:nucleoside transmembrane transporter activity"/>
    <property type="evidence" value="ECO:0007669"/>
    <property type="project" value="InterPro"/>
</dbReference>
<feature type="transmembrane region" description="Helical" evidence="7">
    <location>
        <begin position="225"/>
        <end position="245"/>
    </location>
</feature>
<evidence type="ECO:0000256" key="7">
    <source>
        <dbReference type="SAM" id="Phobius"/>
    </source>
</evidence>
<dbReference type="Proteomes" id="UP001229421">
    <property type="component" value="Unassembled WGS sequence"/>
</dbReference>
<keyword evidence="5 7" id="KW-1133">Transmembrane helix</keyword>
<comment type="similarity">
    <text evidence="2">Belongs to the SLC29A/ENT transporter (TC 2.A.57) family.</text>
</comment>
<feature type="transmembrane region" description="Helical" evidence="7">
    <location>
        <begin position="194"/>
        <end position="213"/>
    </location>
</feature>
<evidence type="ECO:0000256" key="6">
    <source>
        <dbReference type="ARBA" id="ARBA00023136"/>
    </source>
</evidence>
<protein>
    <recommendedName>
        <fullName evidence="10">Equilibrative nucleoside transporter</fullName>
    </recommendedName>
</protein>
<evidence type="ECO:0000256" key="4">
    <source>
        <dbReference type="ARBA" id="ARBA00022692"/>
    </source>
</evidence>
<sequence>MALLAAYSKINTTKRSLPGYILFFISTLGFLMLDVITSGRGGIEIYIGVCVFVACFGVADAHVQAGMLGDLASINPDFIQSFLAGVAASGALTSALRLTTKAAFDKSNNGLRKGALLFLAISTFCEVLCIFLYAFVFSKLSIVKYYRTRAAQEGLKAVAAADMIQTNPSEIVDTDIKFPEGLNYKALLIENYDYALGIYLLYLLTLSIYPGFLFENTGNHQLGSWYPLVLIAIYNVCDLLARHIPLLRCLKLESRKGLMIAVLSRFLFIPAFLFTAKYGDQAWMIMLIILLGLTNGYLMVCLMTLAPKGYKLTLNQKPKLSCDIYFLSPFHPKPLFVFPSNR</sequence>
<keyword evidence="6 7" id="KW-0472">Membrane</keyword>
<reference evidence="8" key="1">
    <citation type="journal article" date="2023" name="bioRxiv">
        <title>Improved chromosome-level genome assembly for marigold (Tagetes erecta).</title>
        <authorList>
            <person name="Jiang F."/>
            <person name="Yuan L."/>
            <person name="Wang S."/>
            <person name="Wang H."/>
            <person name="Xu D."/>
            <person name="Wang A."/>
            <person name="Fan W."/>
        </authorList>
    </citation>
    <scope>NUCLEOTIDE SEQUENCE</scope>
    <source>
        <strain evidence="8">WSJ</strain>
        <tissue evidence="8">Leaf</tissue>
    </source>
</reference>
<organism evidence="8 9">
    <name type="scientific">Tagetes erecta</name>
    <name type="common">African marigold</name>
    <dbReference type="NCBI Taxonomy" id="13708"/>
    <lineage>
        <taxon>Eukaryota</taxon>
        <taxon>Viridiplantae</taxon>
        <taxon>Streptophyta</taxon>
        <taxon>Embryophyta</taxon>
        <taxon>Tracheophyta</taxon>
        <taxon>Spermatophyta</taxon>
        <taxon>Magnoliopsida</taxon>
        <taxon>eudicotyledons</taxon>
        <taxon>Gunneridae</taxon>
        <taxon>Pentapetalae</taxon>
        <taxon>asterids</taxon>
        <taxon>campanulids</taxon>
        <taxon>Asterales</taxon>
        <taxon>Asteraceae</taxon>
        <taxon>Asteroideae</taxon>
        <taxon>Heliantheae alliance</taxon>
        <taxon>Tageteae</taxon>
        <taxon>Tagetes</taxon>
    </lineage>
</organism>
<dbReference type="PANTHER" id="PTHR10332:SF38">
    <property type="entry name" value="EQUILIBRATIVE NUCLEOTIDE TRANSPORTER 3-RELATED"/>
    <property type="match status" value="1"/>
</dbReference>
<dbReference type="EMBL" id="JAUHHV010000006">
    <property type="protein sequence ID" value="KAK1420059.1"/>
    <property type="molecule type" value="Genomic_DNA"/>
</dbReference>
<evidence type="ECO:0000256" key="2">
    <source>
        <dbReference type="ARBA" id="ARBA00007965"/>
    </source>
</evidence>
<feature type="transmembrane region" description="Helical" evidence="7">
    <location>
        <begin position="45"/>
        <end position="66"/>
    </location>
</feature>
<comment type="caution">
    <text evidence="8">The sequence shown here is derived from an EMBL/GenBank/DDBJ whole genome shotgun (WGS) entry which is preliminary data.</text>
</comment>
<evidence type="ECO:0000256" key="3">
    <source>
        <dbReference type="ARBA" id="ARBA00022448"/>
    </source>
</evidence>
<evidence type="ECO:0000313" key="9">
    <source>
        <dbReference type="Proteomes" id="UP001229421"/>
    </source>
</evidence>
<dbReference type="InterPro" id="IPR002259">
    <property type="entry name" value="Eqnu_transpt"/>
</dbReference>
<feature type="transmembrane region" description="Helical" evidence="7">
    <location>
        <begin position="20"/>
        <end position="39"/>
    </location>
</feature>
<dbReference type="PANTHER" id="PTHR10332">
    <property type="entry name" value="EQUILIBRATIVE NUCLEOSIDE TRANSPORTER"/>
    <property type="match status" value="1"/>
</dbReference>
<keyword evidence="9" id="KW-1185">Reference proteome</keyword>
<name>A0AAD8KC03_TARER</name>
<feature type="transmembrane region" description="Helical" evidence="7">
    <location>
        <begin position="257"/>
        <end position="276"/>
    </location>
</feature>
<evidence type="ECO:0000256" key="5">
    <source>
        <dbReference type="ARBA" id="ARBA00022989"/>
    </source>
</evidence>